<comment type="caution">
    <text evidence="2">The sequence shown here is derived from an EMBL/GenBank/DDBJ whole genome shotgun (WGS) entry which is preliminary data.</text>
</comment>
<evidence type="ECO:0000256" key="1">
    <source>
        <dbReference type="SAM" id="MobiDB-lite"/>
    </source>
</evidence>
<dbReference type="AlphaFoldDB" id="A0A645ILN1"/>
<gene>
    <name evidence="2" type="ORF">SDC9_199857</name>
</gene>
<sequence length="146" mass="15506">MLLIIKGSLSVPRCGRALTAISGGAPCFKYDCMTNAHLGSLMRVRSFPSEKVPAPPSPNCMFDSSSSSFPEQNRAIFSARLSASSPRSSTIGAKPFNARSNAQNIPHGPKPTTTGRGDFDAHDFIFSGYPSVTNSSVFSLRASGIF</sequence>
<protein>
    <submittedName>
        <fullName evidence="2">Uncharacterized protein</fullName>
    </submittedName>
</protein>
<evidence type="ECO:0000313" key="2">
    <source>
        <dbReference type="EMBL" id="MPN52201.1"/>
    </source>
</evidence>
<organism evidence="2">
    <name type="scientific">bioreactor metagenome</name>
    <dbReference type="NCBI Taxonomy" id="1076179"/>
    <lineage>
        <taxon>unclassified sequences</taxon>
        <taxon>metagenomes</taxon>
        <taxon>ecological metagenomes</taxon>
    </lineage>
</organism>
<proteinExistence type="predicted"/>
<feature type="compositionally biased region" description="Low complexity" evidence="1">
    <location>
        <begin position="80"/>
        <end position="89"/>
    </location>
</feature>
<reference evidence="2" key="1">
    <citation type="submission" date="2019-08" db="EMBL/GenBank/DDBJ databases">
        <authorList>
            <person name="Kucharzyk K."/>
            <person name="Murdoch R.W."/>
            <person name="Higgins S."/>
            <person name="Loffler F."/>
        </authorList>
    </citation>
    <scope>NUCLEOTIDE SEQUENCE</scope>
</reference>
<accession>A0A645ILN1</accession>
<name>A0A645ILN1_9ZZZZ</name>
<dbReference type="EMBL" id="VSSQ01118089">
    <property type="protein sequence ID" value="MPN52201.1"/>
    <property type="molecule type" value="Genomic_DNA"/>
</dbReference>
<feature type="region of interest" description="Disordered" evidence="1">
    <location>
        <begin position="80"/>
        <end position="114"/>
    </location>
</feature>